<keyword evidence="3" id="KW-0378">Hydrolase</keyword>
<sequence>MKLNWIRFRDYPAPGRLAIFVAMLLGVWVPIAVPIYWLVQNPNWVSILSMAVLYGEFILLVRFWGSRVYGQPQILKHYGLEFSRNNGQDLLGGLGFGLLSLLSLLIVEGLLGWLGWQLPDPAGLPKIILEGLAIALGVGFAEELLFRGWLLDELQRDYRPTVAIAANATIFALLHFIKPLEAMIRNLPAFPGLLLLGLTLLAAKRVGQGRLGLPIGFHGGLVCVYYIINTGQLVQYSGAVPEWITGIGKNPIAGISGIFLLSAIAFGMTRVAQFQLKSEK</sequence>
<proteinExistence type="predicted"/>
<evidence type="ECO:0000313" key="4">
    <source>
        <dbReference type="Proteomes" id="UP000664844"/>
    </source>
</evidence>
<evidence type="ECO:0000259" key="2">
    <source>
        <dbReference type="Pfam" id="PF02517"/>
    </source>
</evidence>
<gene>
    <name evidence="3" type="ORF">J0895_06350</name>
</gene>
<keyword evidence="1" id="KW-1133">Transmembrane helix</keyword>
<keyword evidence="1" id="KW-0812">Transmembrane</keyword>
<dbReference type="PANTHER" id="PTHR43592:SF20">
    <property type="entry name" value="ALPHA_BETA-HYDROLASES SUPERFAMILY PROTEIN"/>
    <property type="match status" value="1"/>
</dbReference>
<reference evidence="3 4" key="1">
    <citation type="submission" date="2021-03" db="EMBL/GenBank/DDBJ databases">
        <title>Metabolic Capacity of the Antarctic Cyanobacterium Phormidium pseudopriestleyi that Sustains Oxygenic Photosynthesis in the Presence of Hydrogen Sulfide.</title>
        <authorList>
            <person name="Lumian J.E."/>
            <person name="Jungblut A.D."/>
            <person name="Dillon M.L."/>
            <person name="Hawes I."/>
            <person name="Doran P.T."/>
            <person name="Mackey T.J."/>
            <person name="Dick G.J."/>
            <person name="Grettenberger C.L."/>
            <person name="Sumner D.Y."/>
        </authorList>
    </citation>
    <scope>NUCLEOTIDE SEQUENCE [LARGE SCALE GENOMIC DNA]</scope>
    <source>
        <strain evidence="3 4">FRX01</strain>
    </source>
</reference>
<feature type="transmembrane region" description="Helical" evidence="1">
    <location>
        <begin position="183"/>
        <end position="203"/>
    </location>
</feature>
<feature type="transmembrane region" description="Helical" evidence="1">
    <location>
        <begin position="90"/>
        <end position="115"/>
    </location>
</feature>
<dbReference type="Pfam" id="PF02517">
    <property type="entry name" value="Rce1-like"/>
    <property type="match status" value="1"/>
</dbReference>
<dbReference type="PANTHER" id="PTHR43592">
    <property type="entry name" value="CAAX AMINO TERMINAL PROTEASE"/>
    <property type="match status" value="1"/>
</dbReference>
<organism evidence="3 4">
    <name type="scientific">Phormidium pseudopriestleyi FRX01</name>
    <dbReference type="NCBI Taxonomy" id="1759528"/>
    <lineage>
        <taxon>Bacteria</taxon>
        <taxon>Bacillati</taxon>
        <taxon>Cyanobacteriota</taxon>
        <taxon>Cyanophyceae</taxon>
        <taxon>Oscillatoriophycideae</taxon>
        <taxon>Oscillatoriales</taxon>
        <taxon>Oscillatoriaceae</taxon>
        <taxon>Phormidium</taxon>
    </lineage>
</organism>
<feature type="transmembrane region" description="Helical" evidence="1">
    <location>
        <begin position="158"/>
        <end position="177"/>
    </location>
</feature>
<dbReference type="EMBL" id="JAFLQW010000175">
    <property type="protein sequence ID" value="MBO0348726.1"/>
    <property type="molecule type" value="Genomic_DNA"/>
</dbReference>
<protein>
    <submittedName>
        <fullName evidence="3">CPBP family intramembrane metalloprotease</fullName>
    </submittedName>
</protein>
<comment type="caution">
    <text evidence="3">The sequence shown here is derived from an EMBL/GenBank/DDBJ whole genome shotgun (WGS) entry which is preliminary data.</text>
</comment>
<keyword evidence="3" id="KW-0482">Metalloprotease</keyword>
<evidence type="ECO:0000256" key="1">
    <source>
        <dbReference type="SAM" id="Phobius"/>
    </source>
</evidence>
<name>A0ABS3FNP5_9CYAN</name>
<dbReference type="GO" id="GO:0008237">
    <property type="term" value="F:metallopeptidase activity"/>
    <property type="evidence" value="ECO:0007669"/>
    <property type="project" value="UniProtKB-KW"/>
</dbReference>
<feature type="transmembrane region" description="Helical" evidence="1">
    <location>
        <begin position="44"/>
        <end position="65"/>
    </location>
</feature>
<dbReference type="RefSeq" id="WP_207087269.1">
    <property type="nucleotide sequence ID" value="NZ_JAFLQW010000175.1"/>
</dbReference>
<dbReference type="Proteomes" id="UP000664844">
    <property type="component" value="Unassembled WGS sequence"/>
</dbReference>
<accession>A0ABS3FNP5</accession>
<evidence type="ECO:0000313" key="3">
    <source>
        <dbReference type="EMBL" id="MBO0348726.1"/>
    </source>
</evidence>
<keyword evidence="3" id="KW-0645">Protease</keyword>
<dbReference type="InterPro" id="IPR003675">
    <property type="entry name" value="Rce1/LyrA-like_dom"/>
</dbReference>
<feature type="transmembrane region" description="Helical" evidence="1">
    <location>
        <begin position="17"/>
        <end position="38"/>
    </location>
</feature>
<feature type="transmembrane region" description="Helical" evidence="1">
    <location>
        <begin position="252"/>
        <end position="272"/>
    </location>
</feature>
<feature type="transmembrane region" description="Helical" evidence="1">
    <location>
        <begin position="127"/>
        <end position="146"/>
    </location>
</feature>
<feature type="transmembrane region" description="Helical" evidence="1">
    <location>
        <begin position="210"/>
        <end position="228"/>
    </location>
</feature>
<keyword evidence="1" id="KW-0472">Membrane</keyword>
<keyword evidence="4" id="KW-1185">Reference proteome</keyword>
<feature type="domain" description="CAAX prenyl protease 2/Lysostaphin resistance protein A-like" evidence="2">
    <location>
        <begin position="127"/>
        <end position="220"/>
    </location>
</feature>